<reference evidence="1" key="1">
    <citation type="journal article" date="2014" name="PLoS Genet.">
        <title>The Genome of Spironucleus salmonicida Highlights a Fish Pathogen Adapted to Fluctuating Environments.</title>
        <authorList>
            <person name="Xu F."/>
            <person name="Jerlstrom-Hultqvist J."/>
            <person name="Einarsson E."/>
            <person name="Astvaldsson A."/>
            <person name="Svard S.G."/>
            <person name="Andersson J.O."/>
        </authorList>
    </citation>
    <scope>NUCLEOTIDE SEQUENCE</scope>
</reference>
<dbReference type="EMBL" id="KI546074">
    <property type="protein sequence ID" value="EST46416.1"/>
    <property type="molecule type" value="Genomic_DNA"/>
</dbReference>
<proteinExistence type="predicted"/>
<name>V6LRU8_9EUKA</name>
<sequence length="411" mass="47656">MRHVSLSRQMQQQIDFESSDEVPLVPQNFNDSDIQVLIQTENFGQLNLFLKQNSQHAQYILNYYQESLNSLIYNVDFLRLLTNITCFLDCNQIENQIDIPFLISQTYNFTNQHLELALTVLNNVIFDTTKVVFGNVSTVSLLFLISETDSKNLLITFIRFAINIAQNSKISLEEISPLLDIILHSPHFDDSKTVICYTLSLFEVLMWQKSSEFAKIFVQILPKFTDIMSKNINIKLKRQFLQTLDEVFFRKFKQIQKQIKPQIERLADVLLTLNCNSELIFACFSYIYTYLGQYQIEQLYSLILSQLNSVNLNIQAKALDCLIDLIDNGVDIDENMVDVVNNIQCTDSTILAKICGFWISCSDREDAILQCVSLQFLERIEDTAFGDQNMVIVREFLKYVQQYIENESDSV</sequence>
<dbReference type="InterPro" id="IPR016024">
    <property type="entry name" value="ARM-type_fold"/>
</dbReference>
<gene>
    <name evidence="1" type="ORF">SS50377_13500</name>
</gene>
<organism evidence="1">
    <name type="scientific">Spironucleus salmonicida</name>
    <dbReference type="NCBI Taxonomy" id="348837"/>
    <lineage>
        <taxon>Eukaryota</taxon>
        <taxon>Metamonada</taxon>
        <taxon>Diplomonadida</taxon>
        <taxon>Hexamitidae</taxon>
        <taxon>Hexamitinae</taxon>
        <taxon>Spironucleus</taxon>
    </lineage>
</organism>
<dbReference type="SUPFAM" id="SSF48371">
    <property type="entry name" value="ARM repeat"/>
    <property type="match status" value="1"/>
</dbReference>
<dbReference type="VEuPathDB" id="GiardiaDB:SS50377_23737"/>
<evidence type="ECO:0000313" key="1">
    <source>
        <dbReference type="EMBL" id="EST46416.1"/>
    </source>
</evidence>
<protein>
    <submittedName>
        <fullName evidence="1">Uncharacterized protein</fullName>
    </submittedName>
</protein>
<accession>V6LRU8</accession>
<dbReference type="AlphaFoldDB" id="V6LRU8"/>